<organism evidence="1 2">
    <name type="scientific">Castor canadensis</name>
    <name type="common">American beaver</name>
    <dbReference type="NCBI Taxonomy" id="51338"/>
    <lineage>
        <taxon>Eukaryota</taxon>
        <taxon>Metazoa</taxon>
        <taxon>Chordata</taxon>
        <taxon>Craniata</taxon>
        <taxon>Vertebrata</taxon>
        <taxon>Euteleostomi</taxon>
        <taxon>Mammalia</taxon>
        <taxon>Eutheria</taxon>
        <taxon>Euarchontoglires</taxon>
        <taxon>Glires</taxon>
        <taxon>Rodentia</taxon>
        <taxon>Castorimorpha</taxon>
        <taxon>Castoridae</taxon>
        <taxon>Castor</taxon>
    </lineage>
</organism>
<keyword evidence="1" id="KW-1185">Reference proteome</keyword>
<evidence type="ECO:0000313" key="1">
    <source>
        <dbReference type="Proteomes" id="UP001732720"/>
    </source>
</evidence>
<proteinExistence type="predicted"/>
<reference evidence="2" key="1">
    <citation type="submission" date="2025-08" db="UniProtKB">
        <authorList>
            <consortium name="RefSeq"/>
        </authorList>
    </citation>
    <scope>IDENTIFICATION</scope>
</reference>
<dbReference type="RefSeq" id="XP_073919717.1">
    <property type="nucleotide sequence ID" value="XM_074063616.1"/>
</dbReference>
<protein>
    <submittedName>
        <fullName evidence="2">Oocyte-secreted protein 3-like</fullName>
    </submittedName>
</protein>
<accession>A0AC58LRD0</accession>
<name>A0AC58LRD0_CASCN</name>
<gene>
    <name evidence="2" type="primary">LOC141419831</name>
</gene>
<dbReference type="Proteomes" id="UP001732720">
    <property type="component" value="Chromosome 1"/>
</dbReference>
<evidence type="ECO:0000313" key="2">
    <source>
        <dbReference type="RefSeq" id="XP_073919717.1"/>
    </source>
</evidence>
<sequence>MIIKRLSASQFLSTACCRKDGRCPKSSIMKAFVALGLLLLLLVPLLWMCSGQEPVLVECSHFNFRAIAKRELFYKDEFVGPDELFLGTGCRAINVRDCELEFNYPVSLCGITMQLEGLLQVKPVMNLLTLGQKELDNFSIYVSPDDAEMNPILIQPSPVQQWFLVQYRSCVFCGYPHLRDNWSKLFYETRNHSIPRPPSSLL</sequence>